<keyword evidence="5" id="KW-0732">Signal</keyword>
<dbReference type="Gene3D" id="1.20.58.2220">
    <property type="entry name" value="Formin, FH2 domain"/>
    <property type="match status" value="1"/>
</dbReference>
<feature type="compositionally biased region" description="Basic and acidic residues" evidence="3">
    <location>
        <begin position="259"/>
        <end position="287"/>
    </location>
</feature>
<evidence type="ECO:0000256" key="2">
    <source>
        <dbReference type="RuleBase" id="RU361260"/>
    </source>
</evidence>
<proteinExistence type="inferred from homology"/>
<dbReference type="EMBL" id="KZ664594">
    <property type="protein sequence ID" value="PPS04454.1"/>
    <property type="molecule type" value="Genomic_DNA"/>
</dbReference>
<dbReference type="SUPFAM" id="SSF101447">
    <property type="entry name" value="Formin homology 2 domain (FH2 domain)"/>
    <property type="match status" value="1"/>
</dbReference>
<accession>A0A2P5XMD7</accession>
<evidence type="ECO:0000313" key="7">
    <source>
        <dbReference type="EMBL" id="PPS04454.1"/>
    </source>
</evidence>
<dbReference type="OrthoDB" id="1668162at2759"/>
<dbReference type="PANTHER" id="PTHR23213">
    <property type="entry name" value="FORMIN-RELATED"/>
    <property type="match status" value="1"/>
</dbReference>
<evidence type="ECO:0000259" key="6">
    <source>
        <dbReference type="PROSITE" id="PS51444"/>
    </source>
</evidence>
<dbReference type="InterPro" id="IPR027643">
    <property type="entry name" value="Formin-like_plant"/>
</dbReference>
<protein>
    <recommendedName>
        <fullName evidence="2">Formin-like protein</fullName>
    </recommendedName>
</protein>
<evidence type="ECO:0000256" key="4">
    <source>
        <dbReference type="SAM" id="Phobius"/>
    </source>
</evidence>
<feature type="region of interest" description="Disordered" evidence="3">
    <location>
        <begin position="246"/>
        <end position="349"/>
    </location>
</feature>
<evidence type="ECO:0000256" key="3">
    <source>
        <dbReference type="SAM" id="MobiDB-lite"/>
    </source>
</evidence>
<feature type="signal peptide" evidence="5">
    <location>
        <begin position="1"/>
        <end position="28"/>
    </location>
</feature>
<sequence>MGYGSQIHHMIFITFLFISLQRSHILVAEGLLLDKAVDFRVRGLQQLFFMDETVGNNNQVEDVTGQDDKLTKRRVPLTGVANCFPPSPSPNIRAEASVPAPPKVAHFHPPPPQSTTRPPPQIIHKGNADKRIVGRILVPLLVLCAGAAFLACVLGLCCFCAKTSKNKRKGRIRGKSKYKSAQSSSSKVMLNPGSDLFYLDTLVDLEQQSICLKQSTETEKISSNYSTLNHGLDKMEESNKEVAILKSKNTSSSSTREIMPIHEDGQSEKYDGNCSLSDRRIPMESRHKASSSSTLLNVTPARNSDSSTGSNINPSDIPHSPQTPSNSLPSPPGISLGKDGSPLPKLKPLHWDKVRAAPDRSMVWDKLRSSSFELDEETIESLFGYNIQNPIKNDETKSKTPSPSKHVLEPKRLQNITILLKALNVTPEQAYNALMKGNGLVLQQLEALVKMVPTKEEEAKLYSYNGDINELGYAEKFIKALLSIPFAFLRAEAMLFRETFEDEVIHLKNSFSMLEEACKELRSSRLFLKLLEAVLKTGNRMNVGTIRGGATAFKLDTLLKLADVKGTDGKTTLLHFVVQEIIRSEGIRKTATIDLDVLETSVSNLSNGKDKLKNLVMEELSRDEKNENFIRSMNSFLDYAENNIKELQEDEHRVLLHVTEIAEYFHGDVSKLEEANPLGIFLVVRDFLGMLDHVCKELRNSKIPSGPSPLASFL</sequence>
<dbReference type="AlphaFoldDB" id="A0A2P5XMD7"/>
<gene>
    <name evidence="7" type="ORF">GOBAR_AA16203</name>
</gene>
<name>A0A2P5XMD7_GOSBA</name>
<dbReference type="PROSITE" id="PS51444">
    <property type="entry name" value="FH2"/>
    <property type="match status" value="1"/>
</dbReference>
<feature type="transmembrane region" description="Helical" evidence="4">
    <location>
        <begin position="136"/>
        <end position="161"/>
    </location>
</feature>
<feature type="domain" description="FH2" evidence="6">
    <location>
        <begin position="336"/>
        <end position="714"/>
    </location>
</feature>
<feature type="chain" id="PRO_5015111670" description="Formin-like protein" evidence="5">
    <location>
        <begin position="29"/>
        <end position="714"/>
    </location>
</feature>
<dbReference type="InterPro" id="IPR042201">
    <property type="entry name" value="FH2_Formin_sf"/>
</dbReference>
<dbReference type="InterPro" id="IPR015425">
    <property type="entry name" value="FH2_Formin"/>
</dbReference>
<feature type="compositionally biased region" description="Polar residues" evidence="3">
    <location>
        <begin position="290"/>
        <end position="328"/>
    </location>
</feature>
<organism evidence="7 8">
    <name type="scientific">Gossypium barbadense</name>
    <name type="common">Sea Island cotton</name>
    <name type="synonym">Hibiscus barbadensis</name>
    <dbReference type="NCBI Taxonomy" id="3634"/>
    <lineage>
        <taxon>Eukaryota</taxon>
        <taxon>Viridiplantae</taxon>
        <taxon>Streptophyta</taxon>
        <taxon>Embryophyta</taxon>
        <taxon>Tracheophyta</taxon>
        <taxon>Spermatophyta</taxon>
        <taxon>Magnoliopsida</taxon>
        <taxon>eudicotyledons</taxon>
        <taxon>Gunneridae</taxon>
        <taxon>Pentapetalae</taxon>
        <taxon>rosids</taxon>
        <taxon>malvids</taxon>
        <taxon>Malvales</taxon>
        <taxon>Malvaceae</taxon>
        <taxon>Malvoideae</taxon>
        <taxon>Gossypium</taxon>
    </lineage>
</organism>
<dbReference type="Proteomes" id="UP000239757">
    <property type="component" value="Unassembled WGS sequence"/>
</dbReference>
<evidence type="ECO:0000313" key="8">
    <source>
        <dbReference type="Proteomes" id="UP000239757"/>
    </source>
</evidence>
<dbReference type="GO" id="GO:0051015">
    <property type="term" value="F:actin filament binding"/>
    <property type="evidence" value="ECO:0007669"/>
    <property type="project" value="InterPro"/>
</dbReference>
<feature type="compositionally biased region" description="Polar residues" evidence="3">
    <location>
        <begin position="247"/>
        <end position="256"/>
    </location>
</feature>
<dbReference type="GO" id="GO:0045010">
    <property type="term" value="P:actin nucleation"/>
    <property type="evidence" value="ECO:0007669"/>
    <property type="project" value="InterPro"/>
</dbReference>
<dbReference type="Pfam" id="PF02181">
    <property type="entry name" value="FH2"/>
    <property type="match status" value="1"/>
</dbReference>
<keyword evidence="4" id="KW-0472">Membrane</keyword>
<dbReference type="SMART" id="SM00498">
    <property type="entry name" value="FH2"/>
    <property type="match status" value="1"/>
</dbReference>
<dbReference type="PANTHER" id="PTHR23213:SF177">
    <property type="entry name" value="FORMIN-LIKE PROTEIN 11"/>
    <property type="match status" value="1"/>
</dbReference>
<comment type="similarity">
    <text evidence="1">Belongs to the formin-like family. Class-I subfamily.</text>
</comment>
<evidence type="ECO:0000256" key="1">
    <source>
        <dbReference type="ARBA" id="ARBA00025793"/>
    </source>
</evidence>
<keyword evidence="4" id="KW-1133">Transmembrane helix</keyword>
<reference evidence="7 8" key="1">
    <citation type="submission" date="2015-01" db="EMBL/GenBank/DDBJ databases">
        <title>Genome of allotetraploid Gossypium barbadense reveals genomic plasticity and fiber elongation in cotton evolution.</title>
        <authorList>
            <person name="Chen X."/>
            <person name="Liu X."/>
            <person name="Zhao B."/>
            <person name="Zheng H."/>
            <person name="Hu Y."/>
            <person name="Lu G."/>
            <person name="Yang C."/>
            <person name="Chen J."/>
            <person name="Shan C."/>
            <person name="Zhang L."/>
            <person name="Zhou Y."/>
            <person name="Wang L."/>
            <person name="Guo W."/>
            <person name="Bai Y."/>
            <person name="Ruan J."/>
            <person name="Shangguan X."/>
            <person name="Mao Y."/>
            <person name="Jiang J."/>
            <person name="Zhu Y."/>
            <person name="Lei J."/>
            <person name="Kang H."/>
            <person name="Chen S."/>
            <person name="He X."/>
            <person name="Wang R."/>
            <person name="Wang Y."/>
            <person name="Chen J."/>
            <person name="Wang L."/>
            <person name="Yu S."/>
            <person name="Wang B."/>
            <person name="Wei J."/>
            <person name="Song S."/>
            <person name="Lu X."/>
            <person name="Gao Z."/>
            <person name="Gu W."/>
            <person name="Deng X."/>
            <person name="Ma D."/>
            <person name="Wang S."/>
            <person name="Liang W."/>
            <person name="Fang L."/>
            <person name="Cai C."/>
            <person name="Zhu X."/>
            <person name="Zhou B."/>
            <person name="Zhang Y."/>
            <person name="Chen Z."/>
            <person name="Xu S."/>
            <person name="Zhu R."/>
            <person name="Wang S."/>
            <person name="Zhang T."/>
            <person name="Zhao G."/>
        </authorList>
    </citation>
    <scope>NUCLEOTIDE SEQUENCE [LARGE SCALE GENOMIC DNA]</scope>
    <source>
        <strain evidence="8">cv. Xinhai21</strain>
        <tissue evidence="7">Leaf</tissue>
    </source>
</reference>
<keyword evidence="4" id="KW-0812">Transmembrane</keyword>
<evidence type="ECO:0000256" key="5">
    <source>
        <dbReference type="SAM" id="SignalP"/>
    </source>
</evidence>